<reference evidence="3" key="1">
    <citation type="submission" date="2016-11" db="UniProtKB">
        <authorList>
            <consortium name="WormBaseParasite"/>
        </authorList>
    </citation>
    <scope>IDENTIFICATION</scope>
</reference>
<name>A0A1I8F7L5_9PLAT</name>
<feature type="compositionally biased region" description="Acidic residues" evidence="1">
    <location>
        <begin position="571"/>
        <end position="580"/>
    </location>
</feature>
<dbReference type="Proteomes" id="UP000095280">
    <property type="component" value="Unplaced"/>
</dbReference>
<evidence type="ECO:0000313" key="2">
    <source>
        <dbReference type="Proteomes" id="UP000095280"/>
    </source>
</evidence>
<feature type="region of interest" description="Disordered" evidence="1">
    <location>
        <begin position="266"/>
        <end position="308"/>
    </location>
</feature>
<keyword evidence="2" id="KW-1185">Reference proteome</keyword>
<accession>A0A1I8F7L5</accession>
<dbReference type="AlphaFoldDB" id="A0A1I8F7L5"/>
<organism evidence="2 3">
    <name type="scientific">Macrostomum lignano</name>
    <dbReference type="NCBI Taxonomy" id="282301"/>
    <lineage>
        <taxon>Eukaryota</taxon>
        <taxon>Metazoa</taxon>
        <taxon>Spiralia</taxon>
        <taxon>Lophotrochozoa</taxon>
        <taxon>Platyhelminthes</taxon>
        <taxon>Rhabditophora</taxon>
        <taxon>Macrostomorpha</taxon>
        <taxon>Macrostomida</taxon>
        <taxon>Macrostomidae</taxon>
        <taxon>Macrostomum</taxon>
    </lineage>
</organism>
<proteinExistence type="predicted"/>
<evidence type="ECO:0000313" key="3">
    <source>
        <dbReference type="WBParaSite" id="maker-unitig_22313-snap-gene-0.1-mRNA-1"/>
    </source>
</evidence>
<protein>
    <submittedName>
        <fullName evidence="3">Reverse transcriptase domain-containing protein</fullName>
    </submittedName>
</protein>
<feature type="region of interest" description="Disordered" evidence="1">
    <location>
        <begin position="548"/>
        <end position="596"/>
    </location>
</feature>
<sequence>MMVSEKLTFIDDFLTISMVFLFRLAGVPEPHNEKSANYSREAKFSFSNAAAAAEVPNTEVYLQGSVLKPFTEFLLTRLRGICDSPGDEFRDQESVFTCAVPASAAPACAFAGVSCTRTCPPTFVTWASPSPLTTASCRGPPTRCRCSPWTRPAAGGVPWASNTSSTSSPRAPCFRRGLLKITVYRVYRPGAHASLAPESSLVEVSGLGPSSLTAGMVESVLSVRDQLKSLVLLAKHDQKAPKARRTCARIETARAAAVKLEDLAEQPTTQRPHDRFNHVRWPQTCSSGGSVRLRQPPQSPHPGDLYDSVTSDQLIDKRETMNRVLPAALTKEGRSGEKASNAEARKPVALKPKTKKACCAGKVETEVKSRRPAVLLGGPDYCPRVATSSAVPHSTSASLGALYRFSSLPSSPRTTVACSLPIAIAWQRHCTAQVRGLPALSGLAAAPNSRIESFEAVGLRTAGYCATPEGVGRECIGDAIEGVRGPLEGSRVPVQLISPADSLRAFLIGEVPRPQAHHRALRPRVLQPQFCELLAGWNGPVVDVGRQARRRQQSSLAAPKPQQLRPAAFGDDSDSEEIADTQDGPRPTRLEPPFSIELPSCRSPGPHSARLAGPCGPLSPRLPCCWICCPAASPLSSCITRPTAPRQPSAPSGAVKSVGQLLRLAAGGSWQNWYSKHAWRPCFCASCPARPGPLSVSVSATTGEG</sequence>
<evidence type="ECO:0000256" key="1">
    <source>
        <dbReference type="SAM" id="MobiDB-lite"/>
    </source>
</evidence>
<dbReference type="WBParaSite" id="maker-unitig_22313-snap-gene-0.1-mRNA-1">
    <property type="protein sequence ID" value="maker-unitig_22313-snap-gene-0.1-mRNA-1"/>
    <property type="gene ID" value="maker-unitig_22313-snap-gene-0.1"/>
</dbReference>